<evidence type="ECO:0000313" key="2">
    <source>
        <dbReference type="Proteomes" id="UP000826192"/>
    </source>
</evidence>
<evidence type="ECO:0000313" key="1">
    <source>
        <dbReference type="EMBL" id="QYC96698.1"/>
    </source>
</evidence>
<dbReference type="EMBL" id="MZ398240">
    <property type="protein sequence ID" value="QYC96698.1"/>
    <property type="molecule type" value="Genomic_DNA"/>
</dbReference>
<reference evidence="1" key="1">
    <citation type="submission" date="2021-06" db="EMBL/GenBank/DDBJ databases">
        <authorList>
            <person name="Tian F."/>
            <person name="Li J."/>
            <person name="Li F."/>
            <person name="Tong Y."/>
        </authorList>
    </citation>
    <scope>NUCLEOTIDE SEQUENCE</scope>
</reference>
<accession>A0AC61NLU8</accession>
<proteinExistence type="predicted"/>
<keyword evidence="2" id="KW-1185">Reference proteome</keyword>
<organism evidence="1 2">
    <name type="scientific">Stenotrophomonas phage BUCT627</name>
    <dbReference type="NCBI Taxonomy" id="2860377"/>
    <lineage>
        <taxon>Viruses</taxon>
        <taxon>Duplodnaviria</taxon>
        <taxon>Heunggongvirae</taxon>
        <taxon>Uroviricota</taxon>
        <taxon>Caudoviricetes</taxon>
        <taxon>Beaumontvirinae</taxon>
        <taxon>Bixiavirus</taxon>
        <taxon>Bixiavirus BUCT627</taxon>
    </lineage>
</organism>
<sequence>MCAFISRGLFVSEQITANFSVKELTVTNRNEPNVPNATELANLRQLAIHILQPLRDSLGLPIIINSAFRSEKVNEAVGGAKTSQHRLGQAADIRVKGMSSKEVCETIIRLGLPFDQLIEEFGSWTHVSFGPRNRRQVLHARKIGGKTKYLPGLEQ</sequence>
<protein>
    <submittedName>
        <fullName evidence="1">Peptidase M15</fullName>
    </submittedName>
</protein>
<dbReference type="Proteomes" id="UP000826192">
    <property type="component" value="Segment"/>
</dbReference>
<name>A0AC61NLU8_9CAUD</name>